<accession>A0A0C2HM45</accession>
<reference evidence="8 10" key="1">
    <citation type="submission" date="2015-01" db="EMBL/GenBank/DDBJ databases">
        <title>Genome sequences of high lactate-tolerant strain Salinicoccus roseus W12 with industrial interest.</title>
        <authorList>
            <person name="Wang H."/>
            <person name="Yu B."/>
        </authorList>
    </citation>
    <scope>NUCLEOTIDE SEQUENCE [LARGE SCALE GENOMIC DNA]</scope>
    <source>
        <strain evidence="8 10">W12</strain>
    </source>
</reference>
<dbReference type="GeneID" id="77845496"/>
<comment type="caution">
    <text evidence="8">The sequence shown here is derived from an EMBL/GenBank/DDBJ whole genome shotgun (WGS) entry which is preliminary data.</text>
</comment>
<evidence type="ECO:0000313" key="9">
    <source>
        <dbReference type="EMBL" id="MDB0580744.1"/>
    </source>
</evidence>
<feature type="transmembrane region" description="Helical" evidence="6">
    <location>
        <begin position="12"/>
        <end position="30"/>
    </location>
</feature>
<evidence type="ECO:0000313" key="10">
    <source>
        <dbReference type="Proteomes" id="UP000031546"/>
    </source>
</evidence>
<keyword evidence="2" id="KW-1003">Cell membrane</keyword>
<dbReference type="STRING" id="45670.SN16_08010"/>
<dbReference type="InterPro" id="IPR027379">
    <property type="entry name" value="CLS_N"/>
</dbReference>
<dbReference type="AlphaFoldDB" id="A0A0C2HM45"/>
<keyword evidence="4 6" id="KW-1133">Transmembrane helix</keyword>
<name>A0A0C2HM45_9STAP</name>
<gene>
    <name evidence="9" type="ORF">F7P68_0009385</name>
    <name evidence="8" type="ORF">SN16_08010</name>
</gene>
<dbReference type="Pfam" id="PF13396">
    <property type="entry name" value="PLDc_N"/>
    <property type="match status" value="1"/>
</dbReference>
<keyword evidence="11" id="KW-1185">Reference proteome</keyword>
<dbReference type="EMBL" id="JXII01000006">
    <property type="protein sequence ID" value="KIH70641.1"/>
    <property type="molecule type" value="Genomic_DNA"/>
</dbReference>
<keyword evidence="5 6" id="KW-0472">Membrane</keyword>
<dbReference type="EMBL" id="JABEVU030000001">
    <property type="protein sequence ID" value="MDB0580744.1"/>
    <property type="molecule type" value="Genomic_DNA"/>
</dbReference>
<evidence type="ECO:0000313" key="11">
    <source>
        <dbReference type="Proteomes" id="UP000527860"/>
    </source>
</evidence>
<reference evidence="9" key="3">
    <citation type="submission" date="2022-12" db="EMBL/GenBank/DDBJ databases">
        <title>Genome analysis and biological profiling of marine Salinicoccus roseus MOSEL-ME25.</title>
        <authorList>
            <person name="Mirza F.T."/>
            <person name="Xie Y."/>
            <person name="Shinwari Z.K."/>
        </authorList>
    </citation>
    <scope>NUCLEOTIDE SEQUENCE</scope>
    <source>
        <strain evidence="9">MOSEL-ME25</strain>
    </source>
</reference>
<comment type="subcellular location">
    <subcellularLocation>
        <location evidence="1">Cell membrane</location>
        <topology evidence="1">Multi-pass membrane protein</topology>
    </subcellularLocation>
</comment>
<evidence type="ECO:0000256" key="6">
    <source>
        <dbReference type="SAM" id="Phobius"/>
    </source>
</evidence>
<evidence type="ECO:0000313" key="8">
    <source>
        <dbReference type="EMBL" id="KIH70641.1"/>
    </source>
</evidence>
<evidence type="ECO:0000259" key="7">
    <source>
        <dbReference type="Pfam" id="PF13396"/>
    </source>
</evidence>
<evidence type="ECO:0000256" key="1">
    <source>
        <dbReference type="ARBA" id="ARBA00004651"/>
    </source>
</evidence>
<feature type="transmembrane region" description="Helical" evidence="6">
    <location>
        <begin position="42"/>
        <end position="62"/>
    </location>
</feature>
<dbReference type="Proteomes" id="UP000527860">
    <property type="component" value="Unassembled WGS sequence"/>
</dbReference>
<dbReference type="Proteomes" id="UP000031546">
    <property type="component" value="Unassembled WGS sequence"/>
</dbReference>
<proteinExistence type="predicted"/>
<evidence type="ECO:0000256" key="5">
    <source>
        <dbReference type="ARBA" id="ARBA00023136"/>
    </source>
</evidence>
<evidence type="ECO:0000256" key="3">
    <source>
        <dbReference type="ARBA" id="ARBA00022692"/>
    </source>
</evidence>
<dbReference type="GO" id="GO:0005886">
    <property type="term" value="C:plasma membrane"/>
    <property type="evidence" value="ECO:0007669"/>
    <property type="project" value="UniProtKB-SubCell"/>
</dbReference>
<sequence>MNMDVQEYLPFLIPLLLLQLVLMVTALVMIIRQEHFKYLNKVVWIIIVLVLNIIGPILYFVLERR</sequence>
<organism evidence="8 10">
    <name type="scientific">Salinicoccus roseus</name>
    <dbReference type="NCBI Taxonomy" id="45670"/>
    <lineage>
        <taxon>Bacteria</taxon>
        <taxon>Bacillati</taxon>
        <taxon>Bacillota</taxon>
        <taxon>Bacilli</taxon>
        <taxon>Bacillales</taxon>
        <taxon>Staphylococcaceae</taxon>
        <taxon>Salinicoccus</taxon>
    </lineage>
</organism>
<protein>
    <submittedName>
        <fullName evidence="8">Membrane protein</fullName>
    </submittedName>
    <submittedName>
        <fullName evidence="9">PLDc N-terminal domain-containing protein</fullName>
    </submittedName>
</protein>
<evidence type="ECO:0000256" key="4">
    <source>
        <dbReference type="ARBA" id="ARBA00022989"/>
    </source>
</evidence>
<keyword evidence="3 6" id="KW-0812">Transmembrane</keyword>
<evidence type="ECO:0000256" key="2">
    <source>
        <dbReference type="ARBA" id="ARBA00022475"/>
    </source>
</evidence>
<dbReference type="RefSeq" id="WP_040106099.1">
    <property type="nucleotide sequence ID" value="NZ_JABEVU030000001.1"/>
</dbReference>
<feature type="domain" description="Cardiolipin synthase N-terminal" evidence="7">
    <location>
        <begin position="21"/>
        <end position="62"/>
    </location>
</feature>
<reference evidence="9" key="2">
    <citation type="submission" date="2020-04" db="EMBL/GenBank/DDBJ databases">
        <authorList>
            <person name="Tanveer F."/>
            <person name="Xie Y."/>
            <person name="Shinwari Z.K."/>
        </authorList>
    </citation>
    <scope>NUCLEOTIDE SEQUENCE</scope>
    <source>
        <strain evidence="9">MOSEL-ME25</strain>
    </source>
</reference>